<gene>
    <name evidence="2" type="primary">PRMT5</name>
    <name evidence="2" type="ORF">SNAT2548_LOCUS582</name>
</gene>
<name>A0A812GKM3_9DINO</name>
<protein>
    <submittedName>
        <fullName evidence="2">PRMT5 protein</fullName>
    </submittedName>
</protein>
<dbReference type="OrthoDB" id="443334at2759"/>
<evidence type="ECO:0000256" key="1">
    <source>
        <dbReference type="SAM" id="SignalP"/>
    </source>
</evidence>
<dbReference type="EMBL" id="CAJNDS010000028">
    <property type="protein sequence ID" value="CAE6924222.1"/>
    <property type="molecule type" value="Genomic_DNA"/>
</dbReference>
<proteinExistence type="predicted"/>
<keyword evidence="3" id="KW-1185">Reference proteome</keyword>
<feature type="chain" id="PRO_5032731708" evidence="1">
    <location>
        <begin position="22"/>
        <end position="212"/>
    </location>
</feature>
<reference evidence="2" key="1">
    <citation type="submission" date="2021-02" db="EMBL/GenBank/DDBJ databases">
        <authorList>
            <person name="Dougan E. K."/>
            <person name="Rhodes N."/>
            <person name="Thang M."/>
            <person name="Chan C."/>
        </authorList>
    </citation>
    <scope>NUCLEOTIDE SEQUENCE</scope>
</reference>
<organism evidence="2 3">
    <name type="scientific">Symbiodinium natans</name>
    <dbReference type="NCBI Taxonomy" id="878477"/>
    <lineage>
        <taxon>Eukaryota</taxon>
        <taxon>Sar</taxon>
        <taxon>Alveolata</taxon>
        <taxon>Dinophyceae</taxon>
        <taxon>Suessiales</taxon>
        <taxon>Symbiodiniaceae</taxon>
        <taxon>Symbiodinium</taxon>
    </lineage>
</organism>
<dbReference type="AlphaFoldDB" id="A0A812GKM3"/>
<dbReference type="Proteomes" id="UP000604046">
    <property type="component" value="Unassembled WGS sequence"/>
</dbReference>
<evidence type="ECO:0000313" key="2">
    <source>
        <dbReference type="EMBL" id="CAE6924222.1"/>
    </source>
</evidence>
<accession>A0A812GKM3</accession>
<keyword evidence="1" id="KW-0732">Signal</keyword>
<evidence type="ECO:0000313" key="3">
    <source>
        <dbReference type="Proteomes" id="UP000604046"/>
    </source>
</evidence>
<comment type="caution">
    <text evidence="2">The sequence shown here is derived from an EMBL/GenBank/DDBJ whole genome shotgun (WGS) entry which is preliminary data.</text>
</comment>
<feature type="signal peptide" evidence="1">
    <location>
        <begin position="1"/>
        <end position="21"/>
    </location>
</feature>
<sequence>MWLPQISMLPFVMLCTASTSALWCTPEGVVLSLGPVPLCIFRRRIPYRDITSVAVVRGRKSVATTMAKNFLRLWQPFGYVYALTLGKDVVDIRLRHCKEKGVADSSSPALPENLPSSWLPWHCCNSCTLLVSVDKADDVVAHAQFRSEHGPLAPLPDSLRSNEVQATAKKWVVCDIFEMLLSWHARNRVACDACSLLLQPFQEVHLIFFLHQ</sequence>